<dbReference type="InterPro" id="IPR002202">
    <property type="entry name" value="HMG_CoA_Rdtase"/>
</dbReference>
<dbReference type="Gene3D" id="3.30.70.420">
    <property type="entry name" value="Hydroxymethylglutaryl-CoA reductase, class I/II, NAD/NADP-binding domain"/>
    <property type="match status" value="1"/>
</dbReference>
<protein>
    <recommendedName>
        <fullName evidence="6">3-hydroxy-3-methylglutaryl coenzyme A reductase</fullName>
        <shortName evidence="6">HMG-CoA reductase</shortName>
        <ecNumber evidence="6">1.1.1.34</ecNumber>
    </recommendedName>
</protein>
<dbReference type="InterPro" id="IPR023076">
    <property type="entry name" value="HMG_CoA_Rdtase_CS"/>
</dbReference>
<dbReference type="UniPathway" id="UPA00058">
    <property type="reaction ID" value="UER00103"/>
</dbReference>
<dbReference type="Gene3D" id="3.90.770.10">
    <property type="entry name" value="3-hydroxy-3-methylglutaryl-coenzyme A Reductase, Chain A, domain 2"/>
    <property type="match status" value="1"/>
</dbReference>
<dbReference type="PANTHER" id="PTHR10572">
    <property type="entry name" value="3-HYDROXY-3-METHYLGLUTARYL-COENZYME A REDUCTASE"/>
    <property type="match status" value="1"/>
</dbReference>
<dbReference type="InterPro" id="IPR023074">
    <property type="entry name" value="HMG_CoA_Rdtase_cat_sf"/>
</dbReference>
<dbReference type="PANTHER" id="PTHR10572:SF24">
    <property type="entry name" value="3-HYDROXY-3-METHYLGLUTARYL-COENZYME A REDUCTASE"/>
    <property type="match status" value="1"/>
</dbReference>
<dbReference type="FunFam" id="3.30.70.420:FF:000001">
    <property type="entry name" value="3-hydroxy-3-methylglutaryl coenzyme A reductase"/>
    <property type="match status" value="1"/>
</dbReference>
<dbReference type="PROSITE" id="PS00066">
    <property type="entry name" value="HMG_COA_REDUCTASE_1"/>
    <property type="match status" value="1"/>
</dbReference>
<dbReference type="InterPro" id="IPR009023">
    <property type="entry name" value="HMG_CoA_Rdtase_NAD(P)-bd_sf"/>
</dbReference>
<dbReference type="CDD" id="cd00643">
    <property type="entry name" value="HMG-CoA_reductase_classI"/>
    <property type="match status" value="1"/>
</dbReference>
<keyword evidence="5" id="KW-0472">Membrane</keyword>
<dbReference type="EMBL" id="HBGT01003289">
    <property type="protein sequence ID" value="CAD9386062.1"/>
    <property type="molecule type" value="Transcribed_RNA"/>
</dbReference>
<dbReference type="AlphaFoldDB" id="A0A7S2FDH1"/>
<gene>
    <name evidence="8" type="ORF">FPAR1323_LOCUS1834</name>
</gene>
<evidence type="ECO:0000256" key="3">
    <source>
        <dbReference type="ARBA" id="ARBA00022857"/>
    </source>
</evidence>
<dbReference type="FunFam" id="3.90.770.10:FF:000001">
    <property type="entry name" value="3-hydroxy-3-methylglutaryl coenzyme A reductase"/>
    <property type="match status" value="1"/>
</dbReference>
<dbReference type="GO" id="GO:0015936">
    <property type="term" value="P:coenzyme A metabolic process"/>
    <property type="evidence" value="ECO:0007669"/>
    <property type="project" value="InterPro"/>
</dbReference>
<keyword evidence="3 6" id="KW-0521">NADP</keyword>
<dbReference type="PROSITE" id="PS50065">
    <property type="entry name" value="HMG_COA_REDUCTASE_4"/>
    <property type="match status" value="1"/>
</dbReference>
<evidence type="ECO:0000256" key="4">
    <source>
        <dbReference type="ARBA" id="ARBA00023002"/>
    </source>
</evidence>
<comment type="pathway">
    <text evidence="6">Metabolic intermediate biosynthesis; (R)-mevalonate biosynthesis; (R)-mevalonate from acetyl-CoA: step 3/3.</text>
</comment>
<sequence length="471" mass="48326">MAASTDAAMCAKEGLPPAPAAAAASGGAKPDYVHMSDEEVAEAVKAGALKDHALEKALGDCERAVAVRRRLVEERVGSLDGLPYEGYCYDQINGANCEIVIGYVQIPTGLVGPLTLDNEPVYIPMATTEGCLVASTQRGAKAISEGGGAASVVVKDGITRAPAMLLPTAMAAAQLKLWVEDETNWAAIQEAFNSTTNFGKIKSVSVAVAGRNAFMRVACFSGDAMGMNMISKGCLKVMDLLYEQFPEMRLISISGNYCADKKPAAVNWIEGRGKSVVVEAVIPSAVVKKTLKTSVPALVDVAMRKNLVGSAMAGSVGGNNAHAANIVAAVFLATGQDPAQVIESSNCITLLEAIDSDGEGGPDLHISCSMPSIEVGTVGGGTSLPAQAQCLDIMGVRGASRAPKNPGDNAQKLGRMVAAAVMAGELSLLSALAANELVKAHMQHNRKPQPAASAPAAAASQPPPPPPGATP</sequence>
<evidence type="ECO:0000256" key="5">
    <source>
        <dbReference type="ARBA" id="ARBA00023136"/>
    </source>
</evidence>
<name>A0A7S2FDH1_9STRA</name>
<dbReference type="SUPFAM" id="SSF56542">
    <property type="entry name" value="Substrate-binding domain of HMG-CoA reductase"/>
    <property type="match status" value="1"/>
</dbReference>
<feature type="region of interest" description="Disordered" evidence="7">
    <location>
        <begin position="441"/>
        <end position="471"/>
    </location>
</feature>
<accession>A0A7S2FDH1</accession>
<dbReference type="InterPro" id="IPR004554">
    <property type="entry name" value="HMG_CoA_Rdtase_eu_arc"/>
</dbReference>
<proteinExistence type="inferred from homology"/>
<reference evidence="8" key="1">
    <citation type="submission" date="2021-01" db="EMBL/GenBank/DDBJ databases">
        <authorList>
            <person name="Corre E."/>
            <person name="Pelletier E."/>
            <person name="Niang G."/>
            <person name="Scheremetjew M."/>
            <person name="Finn R."/>
            <person name="Kale V."/>
            <person name="Holt S."/>
            <person name="Cochrane G."/>
            <person name="Meng A."/>
            <person name="Brown T."/>
            <person name="Cohen L."/>
        </authorList>
    </citation>
    <scope>NUCLEOTIDE SEQUENCE</scope>
    <source>
        <strain evidence="8">RCC1693</strain>
    </source>
</reference>
<dbReference type="GO" id="GO:0008299">
    <property type="term" value="P:isoprenoid biosynthetic process"/>
    <property type="evidence" value="ECO:0007669"/>
    <property type="project" value="InterPro"/>
</dbReference>
<evidence type="ECO:0000256" key="1">
    <source>
        <dbReference type="ARBA" id="ARBA00004370"/>
    </source>
</evidence>
<dbReference type="PRINTS" id="PR00071">
    <property type="entry name" value="HMGCOARDTASE"/>
</dbReference>
<dbReference type="GO" id="GO:0005778">
    <property type="term" value="C:peroxisomal membrane"/>
    <property type="evidence" value="ECO:0007669"/>
    <property type="project" value="TreeGrafter"/>
</dbReference>
<dbReference type="NCBIfam" id="TIGR00533">
    <property type="entry name" value="HMG_CoA_R_NADP"/>
    <property type="match status" value="1"/>
</dbReference>
<comment type="similarity">
    <text evidence="2 6">Belongs to the HMG-CoA reductase family.</text>
</comment>
<organism evidence="8">
    <name type="scientific">Florenciella parvula</name>
    <dbReference type="NCBI Taxonomy" id="236787"/>
    <lineage>
        <taxon>Eukaryota</taxon>
        <taxon>Sar</taxon>
        <taxon>Stramenopiles</taxon>
        <taxon>Ochrophyta</taxon>
        <taxon>Dictyochophyceae</taxon>
        <taxon>Florenciellales</taxon>
        <taxon>Florenciella</taxon>
    </lineage>
</organism>
<dbReference type="EC" id="1.1.1.34" evidence="6"/>
<feature type="compositionally biased region" description="Pro residues" evidence="7">
    <location>
        <begin position="461"/>
        <end position="471"/>
    </location>
</feature>
<comment type="subcellular location">
    <subcellularLocation>
        <location evidence="6">Endoplasmic reticulum membrane</location>
        <topology evidence="6">Multi-pass membrane protein</topology>
    </subcellularLocation>
    <subcellularLocation>
        <location evidence="1">Membrane</location>
    </subcellularLocation>
</comment>
<dbReference type="GO" id="GO:0005789">
    <property type="term" value="C:endoplasmic reticulum membrane"/>
    <property type="evidence" value="ECO:0007669"/>
    <property type="project" value="UniProtKB-SubCell"/>
</dbReference>
<dbReference type="InterPro" id="IPR009029">
    <property type="entry name" value="HMG_CoA_Rdtase_sub-bd_dom_sf"/>
</dbReference>
<evidence type="ECO:0000313" key="8">
    <source>
        <dbReference type="EMBL" id="CAD9386062.1"/>
    </source>
</evidence>
<dbReference type="InterPro" id="IPR023282">
    <property type="entry name" value="HMG_CoA_Rdtase_N"/>
</dbReference>
<dbReference type="GO" id="GO:0004420">
    <property type="term" value="F:hydroxymethylglutaryl-CoA reductase (NADPH) activity"/>
    <property type="evidence" value="ECO:0007669"/>
    <property type="project" value="UniProtKB-EC"/>
</dbReference>
<keyword evidence="4 6" id="KW-0560">Oxidoreductase</keyword>
<feature type="compositionally biased region" description="Low complexity" evidence="7">
    <location>
        <begin position="448"/>
        <end position="460"/>
    </location>
</feature>
<dbReference type="GO" id="GO:0016126">
    <property type="term" value="P:sterol biosynthetic process"/>
    <property type="evidence" value="ECO:0007669"/>
    <property type="project" value="TreeGrafter"/>
</dbReference>
<keyword evidence="6" id="KW-0256">Endoplasmic reticulum</keyword>
<dbReference type="PROSITE" id="PS00318">
    <property type="entry name" value="HMG_COA_REDUCTASE_2"/>
    <property type="match status" value="1"/>
</dbReference>
<comment type="catalytic activity">
    <reaction evidence="6">
        <text>(R)-mevalonate + 2 NADP(+) + CoA = (3S)-3-hydroxy-3-methylglutaryl-CoA + 2 NADPH + 2 H(+)</text>
        <dbReference type="Rhea" id="RHEA:15989"/>
        <dbReference type="ChEBI" id="CHEBI:15378"/>
        <dbReference type="ChEBI" id="CHEBI:36464"/>
        <dbReference type="ChEBI" id="CHEBI:43074"/>
        <dbReference type="ChEBI" id="CHEBI:57287"/>
        <dbReference type="ChEBI" id="CHEBI:57783"/>
        <dbReference type="ChEBI" id="CHEBI:58349"/>
        <dbReference type="EC" id="1.1.1.34"/>
    </reaction>
</comment>
<evidence type="ECO:0000256" key="7">
    <source>
        <dbReference type="SAM" id="MobiDB-lite"/>
    </source>
</evidence>
<dbReference type="Gene3D" id="1.10.3270.10">
    <property type="entry name" value="HMGR, N-terminal domain"/>
    <property type="match status" value="1"/>
</dbReference>
<evidence type="ECO:0000256" key="2">
    <source>
        <dbReference type="ARBA" id="ARBA00007661"/>
    </source>
</evidence>
<evidence type="ECO:0000256" key="6">
    <source>
        <dbReference type="RuleBase" id="RU361219"/>
    </source>
</evidence>
<dbReference type="Pfam" id="PF00368">
    <property type="entry name" value="HMG-CoA_red"/>
    <property type="match status" value="1"/>
</dbReference>
<dbReference type="PROSITE" id="PS01192">
    <property type="entry name" value="HMG_COA_REDUCTASE_3"/>
    <property type="match status" value="1"/>
</dbReference>
<dbReference type="SUPFAM" id="SSF55035">
    <property type="entry name" value="NAD-binding domain of HMG-CoA reductase"/>
    <property type="match status" value="1"/>
</dbReference>